<dbReference type="InterPro" id="IPR029058">
    <property type="entry name" value="AB_hydrolase_fold"/>
</dbReference>
<evidence type="ECO:0000313" key="3">
    <source>
        <dbReference type="EMBL" id="KAH7161849.1"/>
    </source>
</evidence>
<sequence>MHQRKHTSKHVASSSVTTYSADQRLEKRGMIICLEIRLCDIWHRPSNPKMATRENLTIKSSSKELHIALSVFTPHDASQPAPVIIMGHGIGGIKAAGLTPFATAFTSHGYVAVTFDYLYFGESEGEPRNMMDISQELQDFRDVVAWARHQPERFDVDRIVVWGSSFGGMHVTALLAEDHQLAAGIAQCPCVDGLAAGLQTPFPQSLWLILTAMKDYAKSLFGGDPVYVKLAGDGLPESPLAIMTGEEVVRGWKRLDPTEDVPFPNKITARSLLGFPFHRPVQRIHRSVKPLLIVLPTWDGQAPLHAAERAVKLAPLGEGLRVQGGHFDLYANGPAFEENVTGQLEFLKRILGPSA</sequence>
<dbReference type="SUPFAM" id="SSF53474">
    <property type="entry name" value="alpha/beta-Hydrolases"/>
    <property type="match status" value="1"/>
</dbReference>
<dbReference type="Pfam" id="PF02129">
    <property type="entry name" value="Peptidase_S15"/>
    <property type="match status" value="1"/>
</dbReference>
<name>A0A9P9FI20_9HYPO</name>
<evidence type="ECO:0000256" key="1">
    <source>
        <dbReference type="ARBA" id="ARBA00022801"/>
    </source>
</evidence>
<reference evidence="3" key="1">
    <citation type="journal article" date="2021" name="Nat. Commun.">
        <title>Genetic determinants of endophytism in the Arabidopsis root mycobiome.</title>
        <authorList>
            <person name="Mesny F."/>
            <person name="Miyauchi S."/>
            <person name="Thiergart T."/>
            <person name="Pickel B."/>
            <person name="Atanasova L."/>
            <person name="Karlsson M."/>
            <person name="Huettel B."/>
            <person name="Barry K.W."/>
            <person name="Haridas S."/>
            <person name="Chen C."/>
            <person name="Bauer D."/>
            <person name="Andreopoulos W."/>
            <person name="Pangilinan J."/>
            <person name="LaButti K."/>
            <person name="Riley R."/>
            <person name="Lipzen A."/>
            <person name="Clum A."/>
            <person name="Drula E."/>
            <person name="Henrissat B."/>
            <person name="Kohler A."/>
            <person name="Grigoriev I.V."/>
            <person name="Martin F.M."/>
            <person name="Hacquard S."/>
        </authorList>
    </citation>
    <scope>NUCLEOTIDE SEQUENCE</scope>
    <source>
        <strain evidence="3">MPI-CAGE-AT-0147</strain>
    </source>
</reference>
<dbReference type="Gene3D" id="3.40.50.1820">
    <property type="entry name" value="alpha/beta hydrolase"/>
    <property type="match status" value="1"/>
</dbReference>
<accession>A0A9P9FI20</accession>
<keyword evidence="1 3" id="KW-0378">Hydrolase</keyword>
<dbReference type="OrthoDB" id="2498029at2759"/>
<organism evidence="3 4">
    <name type="scientific">Dactylonectria macrodidyma</name>
    <dbReference type="NCBI Taxonomy" id="307937"/>
    <lineage>
        <taxon>Eukaryota</taxon>
        <taxon>Fungi</taxon>
        <taxon>Dikarya</taxon>
        <taxon>Ascomycota</taxon>
        <taxon>Pezizomycotina</taxon>
        <taxon>Sordariomycetes</taxon>
        <taxon>Hypocreomycetidae</taxon>
        <taxon>Hypocreales</taxon>
        <taxon>Nectriaceae</taxon>
        <taxon>Dactylonectria</taxon>
    </lineage>
</organism>
<comment type="caution">
    <text evidence="3">The sequence shown here is derived from an EMBL/GenBank/DDBJ whole genome shotgun (WGS) entry which is preliminary data.</text>
</comment>
<evidence type="ECO:0000313" key="4">
    <source>
        <dbReference type="Proteomes" id="UP000738349"/>
    </source>
</evidence>
<proteinExistence type="predicted"/>
<gene>
    <name evidence="3" type="ORF">EDB81DRAFT_925631</name>
</gene>
<dbReference type="PANTHER" id="PTHR22946">
    <property type="entry name" value="DIENELACTONE HYDROLASE DOMAIN-CONTAINING PROTEIN-RELATED"/>
    <property type="match status" value="1"/>
</dbReference>
<evidence type="ECO:0000259" key="2">
    <source>
        <dbReference type="Pfam" id="PF02129"/>
    </source>
</evidence>
<protein>
    <submittedName>
        <fullName evidence="3">Alpha/Beta hydrolase protein</fullName>
    </submittedName>
</protein>
<dbReference type="PANTHER" id="PTHR22946:SF9">
    <property type="entry name" value="POLYKETIDE TRANSFERASE AF380"/>
    <property type="match status" value="1"/>
</dbReference>
<keyword evidence="4" id="KW-1185">Reference proteome</keyword>
<dbReference type="EMBL" id="JAGMUV010000004">
    <property type="protein sequence ID" value="KAH7161849.1"/>
    <property type="molecule type" value="Genomic_DNA"/>
</dbReference>
<dbReference type="InterPro" id="IPR000383">
    <property type="entry name" value="Xaa-Pro-like_dom"/>
</dbReference>
<dbReference type="AlphaFoldDB" id="A0A9P9FI20"/>
<dbReference type="GO" id="GO:0016788">
    <property type="term" value="F:hydrolase activity, acting on ester bonds"/>
    <property type="evidence" value="ECO:0007669"/>
    <property type="project" value="UniProtKB-ARBA"/>
</dbReference>
<feature type="domain" description="Xaa-Pro dipeptidyl-peptidase-like" evidence="2">
    <location>
        <begin position="67"/>
        <end position="194"/>
    </location>
</feature>
<dbReference type="InterPro" id="IPR050261">
    <property type="entry name" value="FrsA_esterase"/>
</dbReference>
<dbReference type="Proteomes" id="UP000738349">
    <property type="component" value="Unassembled WGS sequence"/>
</dbReference>